<name>A0A9W7WZB3_TRIRA</name>
<organism evidence="3 4">
    <name type="scientific">Triplophysa rosa</name>
    <name type="common">Cave loach</name>
    <dbReference type="NCBI Taxonomy" id="992332"/>
    <lineage>
        <taxon>Eukaryota</taxon>
        <taxon>Metazoa</taxon>
        <taxon>Chordata</taxon>
        <taxon>Craniata</taxon>
        <taxon>Vertebrata</taxon>
        <taxon>Euteleostomi</taxon>
        <taxon>Actinopterygii</taxon>
        <taxon>Neopterygii</taxon>
        <taxon>Teleostei</taxon>
        <taxon>Ostariophysi</taxon>
        <taxon>Cypriniformes</taxon>
        <taxon>Nemacheilidae</taxon>
        <taxon>Triplophysa</taxon>
    </lineage>
</organism>
<comment type="caution">
    <text evidence="3">The sequence shown here is derived from an EMBL/GenBank/DDBJ whole genome shotgun (WGS) entry which is preliminary data.</text>
</comment>
<feature type="region of interest" description="Disordered" evidence="1">
    <location>
        <begin position="125"/>
        <end position="149"/>
    </location>
</feature>
<keyword evidence="2" id="KW-0732">Signal</keyword>
<gene>
    <name evidence="3" type="ORF">IRJ41_008596</name>
</gene>
<dbReference type="AlphaFoldDB" id="A0A9W7WZB3"/>
<evidence type="ECO:0000313" key="4">
    <source>
        <dbReference type="Proteomes" id="UP001059041"/>
    </source>
</evidence>
<keyword evidence="4" id="KW-1185">Reference proteome</keyword>
<feature type="region of interest" description="Disordered" evidence="1">
    <location>
        <begin position="30"/>
        <end position="57"/>
    </location>
</feature>
<feature type="signal peptide" evidence="2">
    <location>
        <begin position="1"/>
        <end position="21"/>
    </location>
</feature>
<feature type="compositionally biased region" description="Polar residues" evidence="1">
    <location>
        <begin position="34"/>
        <end position="43"/>
    </location>
</feature>
<feature type="chain" id="PRO_5040951060" evidence="2">
    <location>
        <begin position="22"/>
        <end position="187"/>
    </location>
</feature>
<sequence>MLLCFSLVLLCLSFTCLDGLARRDDSMFSKPRCETTSSITTGPLSPCPGSDRSPRSLLGRPRRLRIYDNSKQRRIEKWEMLLEKRPLRVQSARCSRRTENKLNGVSTSQQYFKLDVPKWSDYFPTPSDKKKMAASPVDPRSSSEVKPVPAQKRGHVVKFCFVPAPIVVSDRSSSLVDIPVGMPVVRD</sequence>
<evidence type="ECO:0000256" key="1">
    <source>
        <dbReference type="SAM" id="MobiDB-lite"/>
    </source>
</evidence>
<evidence type="ECO:0000313" key="3">
    <source>
        <dbReference type="EMBL" id="KAI7810950.1"/>
    </source>
</evidence>
<dbReference type="Proteomes" id="UP001059041">
    <property type="component" value="Linkage Group LG4"/>
</dbReference>
<proteinExistence type="predicted"/>
<evidence type="ECO:0000256" key="2">
    <source>
        <dbReference type="SAM" id="SignalP"/>
    </source>
</evidence>
<accession>A0A9W7WZB3</accession>
<protein>
    <submittedName>
        <fullName evidence="3">Uncharacterized protein</fullName>
    </submittedName>
</protein>
<reference evidence="3" key="1">
    <citation type="submission" date="2021-02" db="EMBL/GenBank/DDBJ databases">
        <title>Comparative genomics reveals that relaxation of natural selection precedes convergent phenotypic evolution of cavefish.</title>
        <authorList>
            <person name="Peng Z."/>
        </authorList>
    </citation>
    <scope>NUCLEOTIDE SEQUENCE</scope>
    <source>
        <tissue evidence="3">Muscle</tissue>
    </source>
</reference>
<dbReference type="EMBL" id="JAFHDT010000004">
    <property type="protein sequence ID" value="KAI7810950.1"/>
    <property type="molecule type" value="Genomic_DNA"/>
</dbReference>